<dbReference type="PROSITE" id="PS00018">
    <property type="entry name" value="EF_HAND_1"/>
    <property type="match status" value="2"/>
</dbReference>
<dbReference type="InterPro" id="IPR011992">
    <property type="entry name" value="EF-hand-dom_pair"/>
</dbReference>
<evidence type="ECO:0000256" key="1">
    <source>
        <dbReference type="ARBA" id="ARBA00022837"/>
    </source>
</evidence>
<feature type="signal peptide" evidence="2">
    <location>
        <begin position="1"/>
        <end position="18"/>
    </location>
</feature>
<evidence type="ECO:0000256" key="2">
    <source>
        <dbReference type="SAM" id="SignalP"/>
    </source>
</evidence>
<protein>
    <submittedName>
        <fullName evidence="5">EF-hand domain-containing protein</fullName>
    </submittedName>
</protein>
<keyword evidence="1" id="KW-0106">Calcium</keyword>
<dbReference type="InterPro" id="IPR002048">
    <property type="entry name" value="EF_hand_dom"/>
</dbReference>
<evidence type="ECO:0000313" key="4">
    <source>
        <dbReference type="Proteomes" id="UP000887581"/>
    </source>
</evidence>
<dbReference type="SUPFAM" id="SSF47473">
    <property type="entry name" value="EF-hand"/>
    <property type="match status" value="1"/>
</dbReference>
<keyword evidence="2" id="KW-0732">Signal</keyword>
<proteinExistence type="predicted"/>
<feature type="domain" description="EF-hand" evidence="3">
    <location>
        <begin position="139"/>
        <end position="174"/>
    </location>
</feature>
<reference evidence="5" key="1">
    <citation type="submission" date="2022-11" db="UniProtKB">
        <authorList>
            <consortium name="WormBaseParasite"/>
        </authorList>
    </citation>
    <scope>IDENTIFICATION</scope>
</reference>
<dbReference type="GO" id="GO:0005509">
    <property type="term" value="F:calcium ion binding"/>
    <property type="evidence" value="ECO:0007669"/>
    <property type="project" value="InterPro"/>
</dbReference>
<dbReference type="PANTHER" id="PTHR10827:SF52">
    <property type="entry name" value="IP16409P"/>
    <property type="match status" value="1"/>
</dbReference>
<name>A0A915PZP0_9BILA</name>
<dbReference type="Pfam" id="PF13202">
    <property type="entry name" value="EF-hand_5"/>
    <property type="match status" value="2"/>
</dbReference>
<feature type="chain" id="PRO_5037803792" evidence="2">
    <location>
        <begin position="19"/>
        <end position="206"/>
    </location>
</feature>
<dbReference type="InterPro" id="IPR018247">
    <property type="entry name" value="EF_Hand_1_Ca_BS"/>
</dbReference>
<dbReference type="Proteomes" id="UP000887581">
    <property type="component" value="Unplaced"/>
</dbReference>
<dbReference type="PROSITE" id="PS50222">
    <property type="entry name" value="EF_HAND_2"/>
    <property type="match status" value="1"/>
</dbReference>
<dbReference type="PANTHER" id="PTHR10827">
    <property type="entry name" value="RETICULOCALBIN"/>
    <property type="match status" value="1"/>
</dbReference>
<dbReference type="AlphaFoldDB" id="A0A915PZP0"/>
<sequence length="206" mass="24425">MVIISLYLLFCSFHLINSRSITIRIPDTISPDFPVETTVQQFARSDQNGDSKLSFDEYLHLDLPYEKMKKYEFEQTDKNHDGFVSRDEYDSDETVKQQEIDERRARYFSQIYEEFDENFDLKLSINELRNVLAERFALKPRSNFQSLFDSFDENHDGALELFEYMKFDSNVPFEEMDPLDDNVTQLGKVPKEKLLMQKKLKSLPKV</sequence>
<dbReference type="WBParaSite" id="sdigi.contig64.g3404.t1">
    <property type="protein sequence ID" value="sdigi.contig64.g3404.t1"/>
    <property type="gene ID" value="sdigi.contig64.g3404"/>
</dbReference>
<evidence type="ECO:0000259" key="3">
    <source>
        <dbReference type="PROSITE" id="PS50222"/>
    </source>
</evidence>
<dbReference type="Gene3D" id="1.10.238.10">
    <property type="entry name" value="EF-hand"/>
    <property type="match status" value="2"/>
</dbReference>
<accession>A0A915PZP0</accession>
<dbReference type="GO" id="GO:0005783">
    <property type="term" value="C:endoplasmic reticulum"/>
    <property type="evidence" value="ECO:0007669"/>
    <property type="project" value="TreeGrafter"/>
</dbReference>
<keyword evidence="4" id="KW-1185">Reference proteome</keyword>
<evidence type="ECO:0000313" key="5">
    <source>
        <dbReference type="WBParaSite" id="sdigi.contig64.g3404.t1"/>
    </source>
</evidence>
<organism evidence="4 5">
    <name type="scientific">Setaria digitata</name>
    <dbReference type="NCBI Taxonomy" id="48799"/>
    <lineage>
        <taxon>Eukaryota</taxon>
        <taxon>Metazoa</taxon>
        <taxon>Ecdysozoa</taxon>
        <taxon>Nematoda</taxon>
        <taxon>Chromadorea</taxon>
        <taxon>Rhabditida</taxon>
        <taxon>Spirurina</taxon>
        <taxon>Spiruromorpha</taxon>
        <taxon>Filarioidea</taxon>
        <taxon>Setariidae</taxon>
        <taxon>Setaria</taxon>
    </lineage>
</organism>